<dbReference type="InterPro" id="IPR000182">
    <property type="entry name" value="GNAT_dom"/>
</dbReference>
<evidence type="ECO:0000313" key="2">
    <source>
        <dbReference type="EMBL" id="ADN51877.1"/>
    </source>
</evidence>
<protein>
    <submittedName>
        <fullName evidence="2">GCN5-related N-acetyltransferase</fullName>
    </submittedName>
</protein>
<dbReference type="KEGG" id="vdi:Vdis_2512"/>
<accession>E1QS45</accession>
<dbReference type="HOGENOM" id="CLU_1340792_0_0_2"/>
<dbReference type="Proteomes" id="UP000006681">
    <property type="component" value="Chromosome"/>
</dbReference>
<dbReference type="eggNOG" id="arCOG00836">
    <property type="taxonomic scope" value="Archaea"/>
</dbReference>
<reference evidence="3" key="2">
    <citation type="journal article" date="2010" name="Stand. Genomic Sci.">
        <title>Complete genome sequence of Vulcanisaeta distributa type strain (IC-017T).</title>
        <authorList>
            <person name="Mavromatis K."/>
            <person name="Sikorski J."/>
            <person name="Pabst E."/>
            <person name="Teshima H."/>
            <person name="Lapidus A."/>
            <person name="Lucas S."/>
            <person name="Nolan M."/>
            <person name="Glavina Del Rio T."/>
            <person name="Cheng J."/>
            <person name="Bruce D."/>
            <person name="Goodwin L."/>
            <person name="Pitluck S."/>
            <person name="Liolios K."/>
            <person name="Ivanova N."/>
            <person name="Mikhailova N."/>
            <person name="Pati A."/>
            <person name="Chen A."/>
            <person name="Palaniappan K."/>
            <person name="Land M."/>
            <person name="Hauser L."/>
            <person name="Chang Y."/>
            <person name="Jeffries C."/>
            <person name="Rohde M."/>
            <person name="Spring S."/>
            <person name="Goker M."/>
            <person name="Wirth R."/>
            <person name="Woyke T."/>
            <person name="Bristow J."/>
            <person name="Eisen J."/>
            <person name="Markowitz V."/>
            <person name="Hugenholtz P."/>
            <person name="Klenk H."/>
            <person name="Kyrpides N."/>
        </authorList>
    </citation>
    <scope>NUCLEOTIDE SEQUENCE [LARGE SCALE GENOMIC DNA]</scope>
    <source>
        <strain evidence="3">DSM 14429 / JCM 11212 / NBRC 100878 / IC-017</strain>
    </source>
</reference>
<sequence length="207" mass="23026">MVFVNCDGPITVLIGSRELMDYAEPILRDFFGSAYRYARAVVDYGVGSVALAVINESGVGAAVYYSVNVGAVRLCVIYYIAVVDECRGLGIGKVLMSTIEEVCTDSDIYIATTWFGNEPADRLYRSLGYVGYTWDELRRLIGRRAVDRLLKATCGYDDDMAYVKPVIAGNDALDILRHIIEGGDNDVNRLWRETCLGVWLRIRAGLR</sequence>
<dbReference type="GO" id="GO:0016747">
    <property type="term" value="F:acyltransferase activity, transferring groups other than amino-acyl groups"/>
    <property type="evidence" value="ECO:0007669"/>
    <property type="project" value="InterPro"/>
</dbReference>
<dbReference type="InterPro" id="IPR016181">
    <property type="entry name" value="Acyl_CoA_acyltransferase"/>
</dbReference>
<dbReference type="Gene3D" id="3.40.630.30">
    <property type="match status" value="1"/>
</dbReference>
<dbReference type="SUPFAM" id="SSF55729">
    <property type="entry name" value="Acyl-CoA N-acyltransferases (Nat)"/>
    <property type="match status" value="1"/>
</dbReference>
<dbReference type="AlphaFoldDB" id="E1QS45"/>
<gene>
    <name evidence="2" type="ordered locus">Vdis_2512</name>
</gene>
<organism evidence="2 3">
    <name type="scientific">Vulcanisaeta distributa (strain DSM 14429 / JCM 11212 / NBRC 100878 / IC-017)</name>
    <dbReference type="NCBI Taxonomy" id="572478"/>
    <lineage>
        <taxon>Archaea</taxon>
        <taxon>Thermoproteota</taxon>
        <taxon>Thermoprotei</taxon>
        <taxon>Thermoproteales</taxon>
        <taxon>Thermoproteaceae</taxon>
        <taxon>Vulcanisaeta</taxon>
    </lineage>
</organism>
<dbReference type="PROSITE" id="PS51186">
    <property type="entry name" value="GNAT"/>
    <property type="match status" value="1"/>
</dbReference>
<reference evidence="2 3" key="1">
    <citation type="journal article" date="2010" name="Stand. Genomic Sci.">
        <title>Complete genome sequence of Vulcanisaeta distributa type strain (IC-017).</title>
        <authorList>
            <person name="Mavromatis K."/>
            <person name="Sikorski J."/>
            <person name="Pabst E."/>
            <person name="Teshima H."/>
            <person name="Lapidus A."/>
            <person name="Lucas S."/>
            <person name="Nolan M."/>
            <person name="Glavina Del Rio T."/>
            <person name="Cheng J.F."/>
            <person name="Bruce D."/>
            <person name="Goodwin L."/>
            <person name="Pitluck S."/>
            <person name="Liolios K."/>
            <person name="Ivanova N."/>
            <person name="Mikhailova N."/>
            <person name="Pati A."/>
            <person name="Chen A."/>
            <person name="Palaniappan K."/>
            <person name="Land M."/>
            <person name="Hauser L."/>
            <person name="Chang Y.J."/>
            <person name="Jeffries C.D."/>
            <person name="Rohde M."/>
            <person name="Spring S."/>
            <person name="Goker M."/>
            <person name="Wirth R."/>
            <person name="Woyke T."/>
            <person name="Bristow J."/>
            <person name="Eisen J.A."/>
            <person name="Markowitz V."/>
            <person name="Hugenholtz P."/>
            <person name="Klenk H.P."/>
            <person name="Kyrpides N.C."/>
        </authorList>
    </citation>
    <scope>NUCLEOTIDE SEQUENCE [LARGE SCALE GENOMIC DNA]</scope>
    <source>
        <strain evidence="3">DSM 14429 / JCM 11212 / NBRC 100878 / IC-017</strain>
    </source>
</reference>
<keyword evidence="3" id="KW-1185">Reference proteome</keyword>
<name>E1QS45_VULDI</name>
<evidence type="ECO:0000313" key="3">
    <source>
        <dbReference type="Proteomes" id="UP000006681"/>
    </source>
</evidence>
<keyword evidence="2" id="KW-0808">Transferase</keyword>
<proteinExistence type="predicted"/>
<feature type="domain" description="N-acetyltransferase" evidence="1">
    <location>
        <begin position="10"/>
        <end position="153"/>
    </location>
</feature>
<dbReference type="EMBL" id="CP002100">
    <property type="protein sequence ID" value="ADN51877.1"/>
    <property type="molecule type" value="Genomic_DNA"/>
</dbReference>
<dbReference type="STRING" id="572478.Vdis_2512"/>
<dbReference type="Pfam" id="PF00583">
    <property type="entry name" value="Acetyltransf_1"/>
    <property type="match status" value="1"/>
</dbReference>
<evidence type="ECO:0000259" key="1">
    <source>
        <dbReference type="PROSITE" id="PS51186"/>
    </source>
</evidence>